<accession>A0A554SG65</accession>
<evidence type="ECO:0000313" key="8">
    <source>
        <dbReference type="EMBL" id="TSD65344.1"/>
    </source>
</evidence>
<comment type="function">
    <text evidence="5">5'-3' exonuclease acting preferentially on double-stranded DNA.</text>
</comment>
<evidence type="ECO:0000259" key="7">
    <source>
        <dbReference type="SMART" id="SM00475"/>
    </source>
</evidence>
<dbReference type="Gene3D" id="3.40.50.1010">
    <property type="entry name" value="5'-nuclease"/>
    <property type="match status" value="1"/>
</dbReference>
<protein>
    <recommendedName>
        <fullName evidence="6">5'-3' exonuclease</fullName>
    </recommendedName>
</protein>
<dbReference type="GO" id="GO:0008409">
    <property type="term" value="F:5'-3' exonuclease activity"/>
    <property type="evidence" value="ECO:0007669"/>
    <property type="project" value="InterPro"/>
</dbReference>
<proteinExistence type="predicted"/>
<keyword evidence="1" id="KW-0540">Nuclease</keyword>
<gene>
    <name evidence="8" type="ORF">FNM00_05545</name>
</gene>
<evidence type="ECO:0000256" key="4">
    <source>
        <dbReference type="ARBA" id="ARBA00023125"/>
    </source>
</evidence>
<keyword evidence="9" id="KW-1185">Reference proteome</keyword>
<dbReference type="InterPro" id="IPR036279">
    <property type="entry name" value="5-3_exonuclease_C_sf"/>
</dbReference>
<dbReference type="CDD" id="cd09898">
    <property type="entry name" value="H3TH_53EXO"/>
    <property type="match status" value="1"/>
</dbReference>
<evidence type="ECO:0000256" key="6">
    <source>
        <dbReference type="ARBA" id="ARBA00050026"/>
    </source>
</evidence>
<dbReference type="SUPFAM" id="SSF47807">
    <property type="entry name" value="5' to 3' exonuclease, C-terminal subdomain"/>
    <property type="match status" value="1"/>
</dbReference>
<dbReference type="EMBL" id="VLNT01000003">
    <property type="protein sequence ID" value="TSD65344.1"/>
    <property type="molecule type" value="Genomic_DNA"/>
</dbReference>
<dbReference type="Pfam" id="PF02739">
    <property type="entry name" value="5_3_exonuc_N"/>
    <property type="match status" value="1"/>
</dbReference>
<dbReference type="InterPro" id="IPR020046">
    <property type="entry name" value="5-3_exonucl_a-hlix_arch_N"/>
</dbReference>
<dbReference type="InterPro" id="IPR008918">
    <property type="entry name" value="HhH2"/>
</dbReference>
<dbReference type="GO" id="GO:0033567">
    <property type="term" value="P:DNA replication, Okazaki fragment processing"/>
    <property type="evidence" value="ECO:0007669"/>
    <property type="project" value="InterPro"/>
</dbReference>
<dbReference type="InterPro" id="IPR029060">
    <property type="entry name" value="PIN-like_dom_sf"/>
</dbReference>
<comment type="caution">
    <text evidence="8">The sequence shown here is derived from an EMBL/GenBank/DDBJ whole genome shotgun (WGS) entry which is preliminary data.</text>
</comment>
<dbReference type="PANTHER" id="PTHR42646:SF2">
    <property type="entry name" value="5'-3' EXONUCLEASE FAMILY PROTEIN"/>
    <property type="match status" value="1"/>
</dbReference>
<dbReference type="CDD" id="cd09859">
    <property type="entry name" value="PIN_53EXO"/>
    <property type="match status" value="1"/>
</dbReference>
<dbReference type="GO" id="GO:0017108">
    <property type="term" value="F:5'-flap endonuclease activity"/>
    <property type="evidence" value="ECO:0007669"/>
    <property type="project" value="InterPro"/>
</dbReference>
<dbReference type="PANTHER" id="PTHR42646">
    <property type="entry name" value="FLAP ENDONUCLEASE XNI"/>
    <property type="match status" value="1"/>
</dbReference>
<keyword evidence="3 8" id="KW-0269">Exonuclease</keyword>
<sequence>MLLDTASLYFRAFYGIPDSLKAPDGTPVNAVRGLLDFVATLATQYEPEAIVACWDDDWRPQWRVDLLPSYKAHRVEEETSGVDVEEETPDALSPQVPLIAEALGLLGIPVVGAAEAEADDVIGTLVHRWDGPVEVVTGDRDLFQVVDDSRGVRVLYTARGVGKHDVVDAAWVRDKYGIEPHQYVDFAVMRGDASDGLPGVAGIGDKTAAVLLGEFGDLETIAAAAADETSSIKPRPRRSLLESSDYIASAVRVVRVRDDLALAPPAALPVFSEEQAAEFTTFAQTWGLGGSADRAVAALRAVVSPRHDRAEPSQ</sequence>
<dbReference type="Gene3D" id="1.10.150.20">
    <property type="entry name" value="5' to 3' exonuclease, C-terminal subdomain"/>
    <property type="match status" value="1"/>
</dbReference>
<evidence type="ECO:0000256" key="1">
    <source>
        <dbReference type="ARBA" id="ARBA00022722"/>
    </source>
</evidence>
<dbReference type="SMART" id="SM00279">
    <property type="entry name" value="HhH2"/>
    <property type="match status" value="1"/>
</dbReference>
<dbReference type="InterPro" id="IPR038969">
    <property type="entry name" value="FEN"/>
</dbReference>
<keyword evidence="4" id="KW-0238">DNA-binding</keyword>
<evidence type="ECO:0000256" key="5">
    <source>
        <dbReference type="ARBA" id="ARBA00049957"/>
    </source>
</evidence>
<dbReference type="GO" id="GO:0003677">
    <property type="term" value="F:DNA binding"/>
    <property type="evidence" value="ECO:0007669"/>
    <property type="project" value="UniProtKB-KW"/>
</dbReference>
<reference evidence="8 9" key="1">
    <citation type="submission" date="2019-07" db="EMBL/GenBank/DDBJ databases">
        <authorList>
            <person name="Zhao L.H."/>
        </authorList>
    </citation>
    <scope>NUCLEOTIDE SEQUENCE [LARGE SCALE GENOMIC DNA]</scope>
    <source>
        <strain evidence="8 9">Co35</strain>
    </source>
</reference>
<evidence type="ECO:0000256" key="2">
    <source>
        <dbReference type="ARBA" id="ARBA00022801"/>
    </source>
</evidence>
<evidence type="ECO:0000256" key="3">
    <source>
        <dbReference type="ARBA" id="ARBA00022839"/>
    </source>
</evidence>
<feature type="domain" description="5'-3' exonuclease" evidence="7">
    <location>
        <begin position="1"/>
        <end position="269"/>
    </location>
</feature>
<dbReference type="InterPro" id="IPR020045">
    <property type="entry name" value="DNA_polI_H3TH"/>
</dbReference>
<dbReference type="AlphaFoldDB" id="A0A554SG65"/>
<dbReference type="SMART" id="SM00475">
    <property type="entry name" value="53EXOc"/>
    <property type="match status" value="1"/>
</dbReference>
<evidence type="ECO:0000313" key="9">
    <source>
        <dbReference type="Proteomes" id="UP000316988"/>
    </source>
</evidence>
<name>A0A554SG65_9ACTN</name>
<dbReference type="SUPFAM" id="SSF88723">
    <property type="entry name" value="PIN domain-like"/>
    <property type="match status" value="1"/>
</dbReference>
<dbReference type="Proteomes" id="UP000316988">
    <property type="component" value="Unassembled WGS sequence"/>
</dbReference>
<organism evidence="8 9">
    <name type="scientific">Aeromicrobium piscarium</name>
    <dbReference type="NCBI Taxonomy" id="2590901"/>
    <lineage>
        <taxon>Bacteria</taxon>
        <taxon>Bacillati</taxon>
        <taxon>Actinomycetota</taxon>
        <taxon>Actinomycetes</taxon>
        <taxon>Propionibacteriales</taxon>
        <taxon>Nocardioidaceae</taxon>
        <taxon>Aeromicrobium</taxon>
    </lineage>
</organism>
<dbReference type="InterPro" id="IPR002421">
    <property type="entry name" value="5-3_exonuclease"/>
</dbReference>
<keyword evidence="2" id="KW-0378">Hydrolase</keyword>
<dbReference type="Pfam" id="PF01367">
    <property type="entry name" value="5_3_exonuc"/>
    <property type="match status" value="1"/>
</dbReference>
<dbReference type="OrthoDB" id="9806424at2"/>